<accession>A0A0F9XAE8</accession>
<name>A0A0F9XAE8_9ZZZZ</name>
<gene>
    <name evidence="1" type="ORF">LCGC14_0245290</name>
</gene>
<organism evidence="1">
    <name type="scientific">marine sediment metagenome</name>
    <dbReference type="NCBI Taxonomy" id="412755"/>
    <lineage>
        <taxon>unclassified sequences</taxon>
        <taxon>metagenomes</taxon>
        <taxon>ecological metagenomes</taxon>
    </lineage>
</organism>
<reference evidence="1" key="1">
    <citation type="journal article" date="2015" name="Nature">
        <title>Complex archaea that bridge the gap between prokaryotes and eukaryotes.</title>
        <authorList>
            <person name="Spang A."/>
            <person name="Saw J.H."/>
            <person name="Jorgensen S.L."/>
            <person name="Zaremba-Niedzwiedzka K."/>
            <person name="Martijn J."/>
            <person name="Lind A.E."/>
            <person name="van Eijk R."/>
            <person name="Schleper C."/>
            <person name="Guy L."/>
            <person name="Ettema T.J."/>
        </authorList>
    </citation>
    <scope>NUCLEOTIDE SEQUENCE</scope>
</reference>
<dbReference type="EMBL" id="LAZR01000126">
    <property type="protein sequence ID" value="KKN88638.1"/>
    <property type="molecule type" value="Genomic_DNA"/>
</dbReference>
<proteinExistence type="predicted"/>
<protein>
    <submittedName>
        <fullName evidence="1">Uncharacterized protein</fullName>
    </submittedName>
</protein>
<evidence type="ECO:0000313" key="1">
    <source>
        <dbReference type="EMBL" id="KKN88638.1"/>
    </source>
</evidence>
<sequence length="114" mass="13340">MNELSDEMLTVMGKSKRDRWRRRINGHGDTIWKGFTTLVTTLAVLGVWNMNGTLARIETNQINFIKVQEKEHKEIRDTEFTEEDGKALKSELVIKMLEGRQDGEEWADARYVRK</sequence>
<dbReference type="AlphaFoldDB" id="A0A0F9XAE8"/>
<comment type="caution">
    <text evidence="1">The sequence shown here is derived from an EMBL/GenBank/DDBJ whole genome shotgun (WGS) entry which is preliminary data.</text>
</comment>